<dbReference type="GO" id="GO:0030247">
    <property type="term" value="F:polysaccharide binding"/>
    <property type="evidence" value="ECO:0007669"/>
    <property type="project" value="UniProtKB-UniRule"/>
</dbReference>
<dbReference type="GO" id="GO:0005975">
    <property type="term" value="P:carbohydrate metabolic process"/>
    <property type="evidence" value="ECO:0007669"/>
    <property type="project" value="InterPro"/>
</dbReference>
<keyword evidence="5" id="KW-1185">Reference proteome</keyword>
<dbReference type="PROSITE" id="PS51257">
    <property type="entry name" value="PROKAR_LIPOPROTEIN"/>
    <property type="match status" value="1"/>
</dbReference>
<name>A0A0F0HCM6_LENAE</name>
<dbReference type="SUPFAM" id="SSF50199">
    <property type="entry name" value="Staphylococcal nuclease"/>
    <property type="match status" value="1"/>
</dbReference>
<evidence type="ECO:0000259" key="3">
    <source>
        <dbReference type="PROSITE" id="PS51173"/>
    </source>
</evidence>
<accession>A0A0F0HCM6</accession>
<evidence type="ECO:0000313" key="4">
    <source>
        <dbReference type="EMBL" id="KJK52072.1"/>
    </source>
</evidence>
<dbReference type="SMART" id="SM00637">
    <property type="entry name" value="CBD_II"/>
    <property type="match status" value="1"/>
</dbReference>
<evidence type="ECO:0000256" key="2">
    <source>
        <dbReference type="SAM" id="SignalP"/>
    </source>
</evidence>
<dbReference type="Proteomes" id="UP000033393">
    <property type="component" value="Unassembled WGS sequence"/>
</dbReference>
<keyword evidence="2" id="KW-0732">Signal</keyword>
<dbReference type="InterPro" id="IPR035437">
    <property type="entry name" value="SNase_OB-fold_sf"/>
</dbReference>
<feature type="signal peptide" evidence="2">
    <location>
        <begin position="1"/>
        <end position="20"/>
    </location>
</feature>
<feature type="compositionally biased region" description="Low complexity" evidence="1">
    <location>
        <begin position="161"/>
        <end position="172"/>
    </location>
</feature>
<dbReference type="SUPFAM" id="SSF49384">
    <property type="entry name" value="Carbohydrate-binding domain"/>
    <property type="match status" value="1"/>
</dbReference>
<dbReference type="EMBL" id="JYJG01000020">
    <property type="protein sequence ID" value="KJK52072.1"/>
    <property type="molecule type" value="Genomic_DNA"/>
</dbReference>
<gene>
    <name evidence="4" type="ORF">UK23_04920</name>
</gene>
<feature type="region of interest" description="Disordered" evidence="1">
    <location>
        <begin position="22"/>
        <end position="43"/>
    </location>
</feature>
<feature type="chain" id="PRO_5038748437" description="CBM2 domain-containing protein" evidence="2">
    <location>
        <begin position="21"/>
        <end position="284"/>
    </location>
</feature>
<reference evidence="4 5" key="1">
    <citation type="submission" date="2015-02" db="EMBL/GenBank/DDBJ databases">
        <authorList>
            <person name="Ju K.-S."/>
            <person name="Doroghazi J.R."/>
            <person name="Metcalf W."/>
        </authorList>
    </citation>
    <scope>NUCLEOTIDE SEQUENCE [LARGE SCALE GENOMIC DNA]</scope>
    <source>
        <strain evidence="4 5">NRRL B-16140</strain>
    </source>
</reference>
<dbReference type="Gene3D" id="2.40.50.90">
    <property type="match status" value="1"/>
</dbReference>
<dbReference type="AlphaFoldDB" id="A0A0F0HCM6"/>
<dbReference type="OrthoDB" id="3401948at2"/>
<sequence length="284" mass="29377">MAARKHFLVLLTLFTAACTAEQGGTPKPAPQISSPSPEKETSTKVRAVIDGRTVELTDGRKARISLLAEPSPCAAAAALEFATKTLLDKEVHVGSITPGEVTLRMEDGADYALLAVKNGILRTTGVDGGPMTDAESKAAKGKLGLWGKECPTSTTPPPPASSSAKPPQETQTPPAPPSPPCVVVYRINSTWPGSFQAEVTVRNVSGALINGWTLRWRFPDGQQVTQMWNATSSQSGADVSVTNAGYTALLVPDGSVSLGFNGSVNGANSAPSSFTLNGATCTAG</sequence>
<feature type="compositionally biased region" description="Low complexity" evidence="1">
    <location>
        <begin position="141"/>
        <end position="153"/>
    </location>
</feature>
<dbReference type="PATRIC" id="fig|68170.10.peg.5692"/>
<proteinExistence type="predicted"/>
<feature type="domain" description="CBM2" evidence="3">
    <location>
        <begin position="174"/>
        <end position="284"/>
    </location>
</feature>
<evidence type="ECO:0000256" key="1">
    <source>
        <dbReference type="SAM" id="MobiDB-lite"/>
    </source>
</evidence>
<organism evidence="4 5">
    <name type="scientific">Lentzea aerocolonigenes</name>
    <name type="common">Lechevalieria aerocolonigenes</name>
    <name type="synonym">Saccharothrix aerocolonigenes</name>
    <dbReference type="NCBI Taxonomy" id="68170"/>
    <lineage>
        <taxon>Bacteria</taxon>
        <taxon>Bacillati</taxon>
        <taxon>Actinomycetota</taxon>
        <taxon>Actinomycetes</taxon>
        <taxon>Pseudonocardiales</taxon>
        <taxon>Pseudonocardiaceae</taxon>
        <taxon>Lentzea</taxon>
    </lineage>
</organism>
<feature type="region of interest" description="Disordered" evidence="1">
    <location>
        <begin position="127"/>
        <end position="179"/>
    </location>
</feature>
<dbReference type="GO" id="GO:0004553">
    <property type="term" value="F:hydrolase activity, hydrolyzing O-glycosyl compounds"/>
    <property type="evidence" value="ECO:0007669"/>
    <property type="project" value="InterPro"/>
</dbReference>
<dbReference type="RefSeq" id="WP_045310141.1">
    <property type="nucleotide sequence ID" value="NZ_JYJG01000020.1"/>
</dbReference>
<dbReference type="PROSITE" id="PS51173">
    <property type="entry name" value="CBM2"/>
    <property type="match status" value="1"/>
</dbReference>
<dbReference type="Gene3D" id="2.60.40.290">
    <property type="match status" value="1"/>
</dbReference>
<evidence type="ECO:0000313" key="5">
    <source>
        <dbReference type="Proteomes" id="UP000033393"/>
    </source>
</evidence>
<protein>
    <recommendedName>
        <fullName evidence="3">CBM2 domain-containing protein</fullName>
    </recommendedName>
</protein>
<comment type="caution">
    <text evidence="4">The sequence shown here is derived from an EMBL/GenBank/DDBJ whole genome shotgun (WGS) entry which is preliminary data.</text>
</comment>
<dbReference type="InterPro" id="IPR008965">
    <property type="entry name" value="CBM2/CBM3_carb-bd_dom_sf"/>
</dbReference>
<dbReference type="Pfam" id="PF00553">
    <property type="entry name" value="CBM_2"/>
    <property type="match status" value="1"/>
</dbReference>
<dbReference type="InterPro" id="IPR001919">
    <property type="entry name" value="CBD2"/>
</dbReference>
<dbReference type="InterPro" id="IPR012291">
    <property type="entry name" value="CBM2_carb-bd_dom_sf"/>
</dbReference>